<organism evidence="1 2">
    <name type="scientific">Letharia columbiana</name>
    <dbReference type="NCBI Taxonomy" id="112416"/>
    <lineage>
        <taxon>Eukaryota</taxon>
        <taxon>Fungi</taxon>
        <taxon>Dikarya</taxon>
        <taxon>Ascomycota</taxon>
        <taxon>Pezizomycotina</taxon>
        <taxon>Lecanoromycetes</taxon>
        <taxon>OSLEUM clade</taxon>
        <taxon>Lecanoromycetidae</taxon>
        <taxon>Lecanorales</taxon>
        <taxon>Lecanorineae</taxon>
        <taxon>Parmeliaceae</taxon>
        <taxon>Letharia</taxon>
    </lineage>
</organism>
<dbReference type="AlphaFoldDB" id="A0A8H6G585"/>
<dbReference type="EMBL" id="JACCJC010000003">
    <property type="protein sequence ID" value="KAF6240798.1"/>
    <property type="molecule type" value="Genomic_DNA"/>
</dbReference>
<dbReference type="Proteomes" id="UP000578531">
    <property type="component" value="Unassembled WGS sequence"/>
</dbReference>
<accession>A0A8H6G585</accession>
<comment type="caution">
    <text evidence="1">The sequence shown here is derived from an EMBL/GenBank/DDBJ whole genome shotgun (WGS) entry which is preliminary data.</text>
</comment>
<proteinExistence type="predicted"/>
<reference evidence="1 2" key="1">
    <citation type="journal article" date="2020" name="Genomics">
        <title>Complete, high-quality genomes from long-read metagenomic sequencing of two wolf lichen thalli reveals enigmatic genome architecture.</title>
        <authorList>
            <person name="McKenzie S.K."/>
            <person name="Walston R.F."/>
            <person name="Allen J.L."/>
        </authorList>
    </citation>
    <scope>NUCLEOTIDE SEQUENCE [LARGE SCALE GENOMIC DNA]</scope>
    <source>
        <strain evidence="1">WasteWater2</strain>
    </source>
</reference>
<gene>
    <name evidence="1" type="ORF">HO173_001471</name>
</gene>
<evidence type="ECO:0000313" key="1">
    <source>
        <dbReference type="EMBL" id="KAF6240798.1"/>
    </source>
</evidence>
<dbReference type="GeneID" id="59283145"/>
<name>A0A8H6G585_9LECA</name>
<evidence type="ECO:0000313" key="2">
    <source>
        <dbReference type="Proteomes" id="UP000578531"/>
    </source>
</evidence>
<keyword evidence="2" id="KW-1185">Reference proteome</keyword>
<sequence>MWQQGSDSGVPIRRASPFQMDAGPLLQSPPFMISRTNLLAAHTIALVLSLLDHEFAGGDVGDLSPIIMSRSTALPVNPLVNHHPASSLSICHIDSRGQLNLN</sequence>
<dbReference type="RefSeq" id="XP_037170057.1">
    <property type="nucleotide sequence ID" value="XM_037303410.1"/>
</dbReference>
<protein>
    <submittedName>
        <fullName evidence="1">Uncharacterized protein</fullName>
    </submittedName>
</protein>